<keyword evidence="6 11" id="KW-0812">Transmembrane</keyword>
<sequence length="309" mass="35244">MLSTTKLLKVTSRNVKRNKWLTVSTIFVSAIVFTLSSVFISMSILTKKAVDYYEQKAQVIVFFKKGTSESDILTFRDSIYNAELIEQIEYVSQEQALEIYRQDFADNPDLISTVTADSLPASLEIRAKDIDSLLQVIENINRAKEINASVDEVMYFRDVVENMRTLSRIINIGSIVLISAMAIVTISLIRVTIGFNIKLHQEEIEIMHLVGSSDKFIRTPFILEGTFYGLIGGFISSLLIIVPWYIVIFYSRGTDFAYWINQVFIDFKMPFLTQPTLAFILVYFLIHMLAGSLLGFFSSYSAVRKYLSE</sequence>
<feature type="transmembrane region" description="Helical" evidence="11">
    <location>
        <begin position="20"/>
        <end position="45"/>
    </location>
</feature>
<keyword evidence="4 10" id="KW-1003">Cell membrane</keyword>
<accession>A0A2N2F3I9</accession>
<evidence type="ECO:0000256" key="8">
    <source>
        <dbReference type="ARBA" id="ARBA00023136"/>
    </source>
</evidence>
<evidence type="ECO:0000256" key="1">
    <source>
        <dbReference type="ARBA" id="ARBA00004651"/>
    </source>
</evidence>
<evidence type="ECO:0000256" key="6">
    <source>
        <dbReference type="ARBA" id="ARBA00022692"/>
    </source>
</evidence>
<dbReference type="GO" id="GO:0005886">
    <property type="term" value="C:plasma membrane"/>
    <property type="evidence" value="ECO:0007669"/>
    <property type="project" value="UniProtKB-SubCell"/>
</dbReference>
<evidence type="ECO:0000256" key="10">
    <source>
        <dbReference type="PIRNR" id="PIRNR003097"/>
    </source>
</evidence>
<dbReference type="Pfam" id="PF18075">
    <property type="entry name" value="FtsX_ECD"/>
    <property type="match status" value="1"/>
</dbReference>
<feature type="transmembrane region" description="Helical" evidence="11">
    <location>
        <begin position="169"/>
        <end position="189"/>
    </location>
</feature>
<evidence type="ECO:0000256" key="4">
    <source>
        <dbReference type="ARBA" id="ARBA00022475"/>
    </source>
</evidence>
<feature type="transmembrane region" description="Helical" evidence="11">
    <location>
        <begin position="277"/>
        <end position="297"/>
    </location>
</feature>
<protein>
    <recommendedName>
        <fullName evidence="3 10">Cell division protein FtsX</fullName>
    </recommendedName>
</protein>
<dbReference type="Gene3D" id="3.30.70.3040">
    <property type="match status" value="1"/>
</dbReference>
<evidence type="ECO:0000313" key="15">
    <source>
        <dbReference type="Proteomes" id="UP000233417"/>
    </source>
</evidence>
<evidence type="ECO:0000256" key="11">
    <source>
        <dbReference type="SAM" id="Phobius"/>
    </source>
</evidence>
<feature type="domain" description="FtsX extracellular" evidence="13">
    <location>
        <begin position="58"/>
        <end position="147"/>
    </location>
</feature>
<dbReference type="PANTHER" id="PTHR47755">
    <property type="entry name" value="CELL DIVISION PROTEIN FTSX"/>
    <property type="match status" value="1"/>
</dbReference>
<evidence type="ECO:0000256" key="5">
    <source>
        <dbReference type="ARBA" id="ARBA00022618"/>
    </source>
</evidence>
<dbReference type="InterPro" id="IPR004513">
    <property type="entry name" value="FtsX"/>
</dbReference>
<comment type="subcellular location">
    <subcellularLocation>
        <location evidence="1">Cell membrane</location>
        <topology evidence="1">Multi-pass membrane protein</topology>
    </subcellularLocation>
</comment>
<organism evidence="14 15">
    <name type="scientific">Candidatus Dojkabacteria bacterium HGW-Dojkabacteria-1</name>
    <dbReference type="NCBI Taxonomy" id="2013761"/>
    <lineage>
        <taxon>Bacteria</taxon>
        <taxon>Candidatus Dojkabacteria</taxon>
    </lineage>
</organism>
<feature type="transmembrane region" description="Helical" evidence="11">
    <location>
        <begin position="227"/>
        <end position="250"/>
    </location>
</feature>
<dbReference type="Proteomes" id="UP000233417">
    <property type="component" value="Unassembled WGS sequence"/>
</dbReference>
<dbReference type="Pfam" id="PF02687">
    <property type="entry name" value="FtsX"/>
    <property type="match status" value="1"/>
</dbReference>
<evidence type="ECO:0000256" key="7">
    <source>
        <dbReference type="ARBA" id="ARBA00022989"/>
    </source>
</evidence>
<evidence type="ECO:0000256" key="3">
    <source>
        <dbReference type="ARBA" id="ARBA00021907"/>
    </source>
</evidence>
<dbReference type="GO" id="GO:0051301">
    <property type="term" value="P:cell division"/>
    <property type="evidence" value="ECO:0007669"/>
    <property type="project" value="UniProtKB-KW"/>
</dbReference>
<dbReference type="EMBL" id="PHAO01000001">
    <property type="protein sequence ID" value="PKN02749.1"/>
    <property type="molecule type" value="Genomic_DNA"/>
</dbReference>
<dbReference type="PANTHER" id="PTHR47755:SF1">
    <property type="entry name" value="CELL DIVISION PROTEIN FTSX"/>
    <property type="match status" value="1"/>
</dbReference>
<feature type="domain" description="ABC3 transporter permease C-terminal" evidence="12">
    <location>
        <begin position="176"/>
        <end position="305"/>
    </location>
</feature>
<evidence type="ECO:0000256" key="9">
    <source>
        <dbReference type="ARBA" id="ARBA00023306"/>
    </source>
</evidence>
<proteinExistence type="inferred from homology"/>
<evidence type="ECO:0000256" key="2">
    <source>
        <dbReference type="ARBA" id="ARBA00007379"/>
    </source>
</evidence>
<keyword evidence="9 10" id="KW-0131">Cell cycle</keyword>
<evidence type="ECO:0000259" key="12">
    <source>
        <dbReference type="Pfam" id="PF02687"/>
    </source>
</evidence>
<dbReference type="PIRSF" id="PIRSF003097">
    <property type="entry name" value="FtsX"/>
    <property type="match status" value="1"/>
</dbReference>
<comment type="similarity">
    <text evidence="2 10">Belongs to the ABC-4 integral membrane protein family. FtsX subfamily.</text>
</comment>
<keyword evidence="8 10" id="KW-0472">Membrane</keyword>
<dbReference type="InterPro" id="IPR040690">
    <property type="entry name" value="FtsX_ECD"/>
</dbReference>
<dbReference type="InterPro" id="IPR003838">
    <property type="entry name" value="ABC3_permease_C"/>
</dbReference>
<reference evidence="14 15" key="1">
    <citation type="journal article" date="2017" name="ISME J.">
        <title>Potential for microbial H2 and metal transformations associated with novel bacteria and archaea in deep terrestrial subsurface sediments.</title>
        <authorList>
            <person name="Hernsdorf A.W."/>
            <person name="Amano Y."/>
            <person name="Miyakawa K."/>
            <person name="Ise K."/>
            <person name="Suzuki Y."/>
            <person name="Anantharaman K."/>
            <person name="Probst A."/>
            <person name="Burstein D."/>
            <person name="Thomas B.C."/>
            <person name="Banfield J.F."/>
        </authorList>
    </citation>
    <scope>NUCLEOTIDE SEQUENCE [LARGE SCALE GENOMIC DNA]</scope>
    <source>
        <strain evidence="14">HGW-Dojkabacteria-1</strain>
    </source>
</reference>
<evidence type="ECO:0000313" key="14">
    <source>
        <dbReference type="EMBL" id="PKN02749.1"/>
    </source>
</evidence>
<gene>
    <name evidence="14" type="ORF">CVU76_01800</name>
</gene>
<dbReference type="AlphaFoldDB" id="A0A2N2F3I9"/>
<keyword evidence="7 11" id="KW-1133">Transmembrane helix</keyword>
<name>A0A2N2F3I9_9BACT</name>
<evidence type="ECO:0000259" key="13">
    <source>
        <dbReference type="Pfam" id="PF18075"/>
    </source>
</evidence>
<keyword evidence="5 10" id="KW-0132">Cell division</keyword>
<comment type="caution">
    <text evidence="14">The sequence shown here is derived from an EMBL/GenBank/DDBJ whole genome shotgun (WGS) entry which is preliminary data.</text>
</comment>